<keyword evidence="2" id="KW-0614">Plasmid</keyword>
<geneLocation type="plasmid" evidence="3">
    <name>psv326-1</name>
</geneLocation>
<evidence type="ECO:0000313" key="3">
    <source>
        <dbReference type="Proteomes" id="UP000510821"/>
    </source>
</evidence>
<protein>
    <submittedName>
        <fullName evidence="2">Uncharacterized protein</fullName>
    </submittedName>
</protein>
<dbReference type="EMBL" id="CP058999">
    <property type="protein sequence ID" value="QLJ53495.1"/>
    <property type="molecule type" value="Genomic_DNA"/>
</dbReference>
<sequence length="211" mass="23829">MPEQIRKESISDYIPLIAPAALALIIFYFAFYLDLATRMDTANGRIDTTNSRITTLNDSKAGLTQFNGNFSELWGNMTEYNSNLTFFESKLTDFLGRLLMVEENTSRATSSLAGINQKITSQDIVIASLSDNITSVRNRMNQIGNQTEDDYNDMLDWATSFDINQTALNSSIRSIISRQDEIEANQTILRNRIDALNVTMQKLCSFNSSWC</sequence>
<reference evidence="3" key="1">
    <citation type="submission" date="2020-07" db="EMBL/GenBank/DDBJ databases">
        <title>Metabolic diversity and evolutionary history of the archaeal phylum ###Micrarchaeota### uncovered from a freshwater lake metagenome.</title>
        <authorList>
            <person name="Kadnikov V.V."/>
            <person name="Savvichev A.S."/>
            <person name="Mardanov A.V."/>
            <person name="Beletsky A.V."/>
            <person name="Chupakov A.V."/>
            <person name="Kokryatskaya N.M."/>
            <person name="Pimenov N.V."/>
            <person name="Ravin N.V."/>
        </authorList>
    </citation>
    <scope>NUCLEOTIDE SEQUENCE [LARGE SCALE GENOMIC DNA]</scope>
    <source>
        <plasmid evidence="3">psv326-1</plasmid>
    </source>
</reference>
<keyword evidence="1" id="KW-0812">Transmembrane</keyword>
<dbReference type="KEGG" id="flt:Sv326_1320"/>
<name>A0A7D6BHP9_FERL1</name>
<keyword evidence="1" id="KW-0472">Membrane</keyword>
<evidence type="ECO:0000256" key="1">
    <source>
        <dbReference type="SAM" id="Phobius"/>
    </source>
</evidence>
<feature type="transmembrane region" description="Helical" evidence="1">
    <location>
        <begin position="12"/>
        <end position="33"/>
    </location>
</feature>
<accession>A0A7D6BHP9</accession>
<keyword evidence="1" id="KW-1133">Transmembrane helix</keyword>
<proteinExistence type="predicted"/>
<gene>
    <name evidence="2" type="ORF">Sv326_1320</name>
</gene>
<dbReference type="Proteomes" id="UP000510821">
    <property type="component" value="Plasmid pSv326-1"/>
</dbReference>
<evidence type="ECO:0000313" key="2">
    <source>
        <dbReference type="EMBL" id="QLJ53495.1"/>
    </source>
</evidence>
<organism evidence="2 3">
    <name type="scientific">Fermentimicrarchaeum limneticum</name>
    <dbReference type="NCBI Taxonomy" id="2795018"/>
    <lineage>
        <taxon>Archaea</taxon>
        <taxon>Candidatus Micrarchaeota</taxon>
        <taxon>Candidatus Fermentimicrarchaeales</taxon>
        <taxon>Candidatus Fermentimicrarchaeaceae</taxon>
        <taxon>Candidatus Fermentimicrarchaeum</taxon>
    </lineage>
</organism>
<dbReference type="Gene3D" id="1.10.287.1490">
    <property type="match status" value="1"/>
</dbReference>
<dbReference type="AlphaFoldDB" id="A0A7D6BHP9"/>